<dbReference type="CDD" id="cd06849">
    <property type="entry name" value="lipoyl_domain"/>
    <property type="match status" value="1"/>
</dbReference>
<dbReference type="SUPFAM" id="SSF47005">
    <property type="entry name" value="Peripheral subunit-binding domain of 2-oxo acid dehydrogenase complex"/>
    <property type="match status" value="1"/>
</dbReference>
<evidence type="ECO:0000313" key="9">
    <source>
        <dbReference type="EMBL" id="SUZ90203.1"/>
    </source>
</evidence>
<dbReference type="InterPro" id="IPR000089">
    <property type="entry name" value="Biotin_lipoyl"/>
</dbReference>
<dbReference type="PROSITE" id="PS50968">
    <property type="entry name" value="BIOTINYL_LIPOYL"/>
    <property type="match status" value="1"/>
</dbReference>
<reference evidence="9" key="1">
    <citation type="submission" date="2018-05" db="EMBL/GenBank/DDBJ databases">
        <authorList>
            <person name="Lanie J.A."/>
            <person name="Ng W.-L."/>
            <person name="Kazmierczak K.M."/>
            <person name="Andrzejewski T.M."/>
            <person name="Davidsen T.M."/>
            <person name="Wayne K.J."/>
            <person name="Tettelin H."/>
            <person name="Glass J.I."/>
            <person name="Rusch D."/>
            <person name="Podicherti R."/>
            <person name="Tsui H.-C.T."/>
            <person name="Winkler M.E."/>
        </authorList>
    </citation>
    <scope>NUCLEOTIDE SEQUENCE</scope>
</reference>
<name>A0A381RML8_9ZZZZ</name>
<feature type="region of interest" description="Disordered" evidence="6">
    <location>
        <begin position="78"/>
        <end position="130"/>
    </location>
</feature>
<gene>
    <name evidence="9" type="ORF">METZ01_LOCUS43057</name>
</gene>
<dbReference type="EMBL" id="UINC01001875">
    <property type="protein sequence ID" value="SUZ90203.1"/>
    <property type="molecule type" value="Genomic_DNA"/>
</dbReference>
<feature type="domain" description="Lipoyl-binding" evidence="7">
    <location>
        <begin position="2"/>
        <end position="79"/>
    </location>
</feature>
<evidence type="ECO:0000256" key="4">
    <source>
        <dbReference type="ARBA" id="ARBA00022823"/>
    </source>
</evidence>
<dbReference type="GO" id="GO:0016407">
    <property type="term" value="F:acetyltransferase activity"/>
    <property type="evidence" value="ECO:0007669"/>
    <property type="project" value="TreeGrafter"/>
</dbReference>
<dbReference type="Gene3D" id="3.30.559.10">
    <property type="entry name" value="Chloramphenicol acetyltransferase-like domain"/>
    <property type="match status" value="1"/>
</dbReference>
<dbReference type="PANTHER" id="PTHR43178">
    <property type="entry name" value="DIHYDROLIPOAMIDE ACETYLTRANSFERASE COMPONENT OF PYRUVATE DEHYDROGENASE COMPLEX"/>
    <property type="match status" value="1"/>
</dbReference>
<dbReference type="InterPro" id="IPR011053">
    <property type="entry name" value="Single_hybrid_motif"/>
</dbReference>
<dbReference type="PROSITE" id="PS51826">
    <property type="entry name" value="PSBD"/>
    <property type="match status" value="1"/>
</dbReference>
<keyword evidence="4" id="KW-0450">Lipoyl</keyword>
<keyword evidence="3" id="KW-0808">Transferase</keyword>
<dbReference type="SUPFAM" id="SSF52777">
    <property type="entry name" value="CoA-dependent acyltransferases"/>
    <property type="match status" value="1"/>
</dbReference>
<evidence type="ECO:0000259" key="8">
    <source>
        <dbReference type="PROSITE" id="PS51826"/>
    </source>
</evidence>
<dbReference type="InterPro" id="IPR004167">
    <property type="entry name" value="PSBD"/>
</dbReference>
<dbReference type="InterPro" id="IPR001078">
    <property type="entry name" value="2-oxoacid_DH_actylTfrase"/>
</dbReference>
<dbReference type="GO" id="GO:0005737">
    <property type="term" value="C:cytoplasm"/>
    <property type="evidence" value="ECO:0007669"/>
    <property type="project" value="TreeGrafter"/>
</dbReference>
<dbReference type="InterPro" id="IPR050743">
    <property type="entry name" value="2-oxoacid_DH_E2_comp"/>
</dbReference>
<dbReference type="SUPFAM" id="SSF51230">
    <property type="entry name" value="Single hybrid motif"/>
    <property type="match status" value="1"/>
</dbReference>
<protein>
    <recommendedName>
        <fullName evidence="10">Dihydrolipoamide acetyltransferase component of pyruvate dehydrogenase complex</fullName>
    </recommendedName>
</protein>
<accession>A0A381RML8</accession>
<dbReference type="Gene3D" id="2.40.50.100">
    <property type="match status" value="1"/>
</dbReference>
<dbReference type="GO" id="GO:0031405">
    <property type="term" value="F:lipoic acid binding"/>
    <property type="evidence" value="ECO:0007669"/>
    <property type="project" value="TreeGrafter"/>
</dbReference>
<evidence type="ECO:0000256" key="2">
    <source>
        <dbReference type="ARBA" id="ARBA00007317"/>
    </source>
</evidence>
<dbReference type="Pfam" id="PF00198">
    <property type="entry name" value="2-oxoacid_dh"/>
    <property type="match status" value="1"/>
</dbReference>
<comment type="similarity">
    <text evidence="2">Belongs to the 2-oxoacid dehydrogenase family.</text>
</comment>
<evidence type="ECO:0008006" key="10">
    <source>
        <dbReference type="Google" id="ProtNLM"/>
    </source>
</evidence>
<evidence type="ECO:0000256" key="6">
    <source>
        <dbReference type="SAM" id="MobiDB-lite"/>
    </source>
</evidence>
<evidence type="ECO:0000256" key="5">
    <source>
        <dbReference type="ARBA" id="ARBA00023315"/>
    </source>
</evidence>
<keyword evidence="5" id="KW-0012">Acyltransferase</keyword>
<evidence type="ECO:0000256" key="1">
    <source>
        <dbReference type="ARBA" id="ARBA00001938"/>
    </source>
</evidence>
<dbReference type="Pfam" id="PF00364">
    <property type="entry name" value="Biotin_lipoyl"/>
    <property type="match status" value="1"/>
</dbReference>
<dbReference type="InterPro" id="IPR023213">
    <property type="entry name" value="CAT-like_dom_sf"/>
</dbReference>
<dbReference type="PANTHER" id="PTHR43178:SF5">
    <property type="entry name" value="LIPOAMIDE ACYLTRANSFERASE COMPONENT OF BRANCHED-CHAIN ALPHA-KETO ACID DEHYDROGENASE COMPLEX, MITOCHONDRIAL"/>
    <property type="match status" value="1"/>
</dbReference>
<dbReference type="Gene3D" id="4.10.320.10">
    <property type="entry name" value="E3-binding domain"/>
    <property type="match status" value="2"/>
</dbReference>
<dbReference type="AlphaFoldDB" id="A0A381RML8"/>
<evidence type="ECO:0000256" key="3">
    <source>
        <dbReference type="ARBA" id="ARBA00022679"/>
    </source>
</evidence>
<dbReference type="InterPro" id="IPR036625">
    <property type="entry name" value="E3-bd_dom_sf"/>
</dbReference>
<comment type="cofactor">
    <cofactor evidence="1">
        <name>(R)-lipoate</name>
        <dbReference type="ChEBI" id="CHEBI:83088"/>
    </cofactor>
</comment>
<sequence>MAQRFQMPKLGLTMEEGTILQWLVADETDVVAGQAVLLIETDKVETEVEASSSGVLKQLGEVDEAYPCGTLIGWFLEQGETPPVTQQPEPKKERPSKSTDSPTSTSVKAAGPVRSQDEPGRVLASPSAKRRARELGIDLATITGSGPRGRIINNDVEAAAANPTATSGSSTRSGSQTLATFAARNLADLIGIELDEIEPAGPDRRVSRLDVIHHIQALLTPTTNEPPKSELAAPTQTPTEVIPMTGMRGTIARRMHQSLQEMAQLTITMEVEMTAVVEDRETRKSENEPPGYTDYVIAATAAALHQHPYVNSQITGEGLALLPVAHVGMAVALDQGLIVPVIRNTNSLDLGELAGETKRLALAAREGKLKLEELEGGTFAVTALGMYGVDSFTPVINPPNTAILGVGRLRETATWQNESVGGVTALTLSLSWDHRAFDGAPAALFLQTVKQKLEEWESGPL</sequence>
<organism evidence="9">
    <name type="scientific">marine metagenome</name>
    <dbReference type="NCBI Taxonomy" id="408172"/>
    <lineage>
        <taxon>unclassified sequences</taxon>
        <taxon>metagenomes</taxon>
        <taxon>ecological metagenomes</taxon>
    </lineage>
</organism>
<feature type="domain" description="Peripheral subunit-binding (PSBD)" evidence="8">
    <location>
        <begin position="123"/>
        <end position="160"/>
    </location>
</feature>
<dbReference type="Pfam" id="PF02817">
    <property type="entry name" value="E3_binding"/>
    <property type="match status" value="1"/>
</dbReference>
<proteinExistence type="inferred from homology"/>
<evidence type="ECO:0000259" key="7">
    <source>
        <dbReference type="PROSITE" id="PS50968"/>
    </source>
</evidence>